<organism evidence="2 3">
    <name type="scientific">Centipeda periodontii DSM 2778</name>
    <dbReference type="NCBI Taxonomy" id="888060"/>
    <lineage>
        <taxon>Bacteria</taxon>
        <taxon>Bacillati</taxon>
        <taxon>Bacillota</taxon>
        <taxon>Negativicutes</taxon>
        <taxon>Selenomonadales</taxon>
        <taxon>Selenomonadaceae</taxon>
        <taxon>Centipeda</taxon>
    </lineage>
</organism>
<dbReference type="SUPFAM" id="SSF89550">
    <property type="entry name" value="PHP domain-like"/>
    <property type="match status" value="1"/>
</dbReference>
<dbReference type="GO" id="GO:0005829">
    <property type="term" value="C:cytosol"/>
    <property type="evidence" value="ECO:0007669"/>
    <property type="project" value="TreeGrafter"/>
</dbReference>
<feature type="domain" description="Polymerase/histidinol phosphatase N-terminal" evidence="1">
    <location>
        <begin position="5"/>
        <end position="79"/>
    </location>
</feature>
<dbReference type="PANTHER" id="PTHR36928">
    <property type="entry name" value="PHOSPHATASE YCDX-RELATED"/>
    <property type="match status" value="1"/>
</dbReference>
<dbReference type="InterPro" id="IPR003141">
    <property type="entry name" value="Pol/His_phosphatase_N"/>
</dbReference>
<keyword evidence="3" id="KW-1185">Reference proteome</keyword>
<dbReference type="HOGENOM" id="CLU_061999_0_1_9"/>
<proteinExistence type="predicted"/>
<dbReference type="SMART" id="SM00481">
    <property type="entry name" value="POLIIIAc"/>
    <property type="match status" value="1"/>
</dbReference>
<protein>
    <submittedName>
        <fullName evidence="2">Hydrolase</fullName>
    </submittedName>
</protein>
<dbReference type="STRING" id="888060.HMPREF9081_0386"/>
<dbReference type="Gene3D" id="3.20.20.140">
    <property type="entry name" value="Metal-dependent hydrolases"/>
    <property type="match status" value="1"/>
</dbReference>
<reference evidence="2 3" key="1">
    <citation type="submission" date="2011-04" db="EMBL/GenBank/DDBJ databases">
        <authorList>
            <person name="Muzny D."/>
            <person name="Qin X."/>
            <person name="Deng J."/>
            <person name="Jiang H."/>
            <person name="Liu Y."/>
            <person name="Qu J."/>
            <person name="Song X.-Z."/>
            <person name="Zhang L."/>
            <person name="Thornton R."/>
            <person name="Coyle M."/>
            <person name="Francisco L."/>
            <person name="Jackson L."/>
            <person name="Javaid M."/>
            <person name="Korchina V."/>
            <person name="Kovar C."/>
            <person name="Mata R."/>
            <person name="Mathew T."/>
            <person name="Ngo R."/>
            <person name="Nguyen L."/>
            <person name="Nguyen N."/>
            <person name="Okwuonu G."/>
            <person name="Ongeri F."/>
            <person name="Pham C."/>
            <person name="Simmons D."/>
            <person name="Wilczek-Boney K."/>
            <person name="Hale W."/>
            <person name="Jakkamsetti A."/>
            <person name="Pham P."/>
            <person name="Ruth R."/>
            <person name="San Lucas F."/>
            <person name="Warren J."/>
            <person name="Zhang J."/>
            <person name="Zhao Z."/>
            <person name="Zhou C."/>
            <person name="Zhu D."/>
            <person name="Lee S."/>
            <person name="Bess C."/>
            <person name="Blankenburg K."/>
            <person name="Forbes L."/>
            <person name="Fu Q."/>
            <person name="Gubbala S."/>
            <person name="Hirani K."/>
            <person name="Jayaseelan J.C."/>
            <person name="Lara F."/>
            <person name="Munidasa M."/>
            <person name="Palculict T."/>
            <person name="Patil S."/>
            <person name="Pu L.-L."/>
            <person name="Saada N."/>
            <person name="Tang L."/>
            <person name="Weissenberger G."/>
            <person name="Zhu Y."/>
            <person name="Hemphill L."/>
            <person name="Shang Y."/>
            <person name="Youmans B."/>
            <person name="Ayvaz T."/>
            <person name="Ross M."/>
            <person name="Santibanez J."/>
            <person name="Aqrawi P."/>
            <person name="Gross S."/>
            <person name="Joshi V."/>
            <person name="Fowler G."/>
            <person name="Nazareth L."/>
            <person name="Reid J."/>
            <person name="Worley K."/>
            <person name="Petrosino J."/>
            <person name="Highlander S."/>
            <person name="Gibbs R."/>
        </authorList>
    </citation>
    <scope>NUCLEOTIDE SEQUENCE [LARGE SCALE GENOMIC DNA]</scope>
    <source>
        <strain evidence="2 3">DSM 2778</strain>
    </source>
</reference>
<dbReference type="InterPro" id="IPR050243">
    <property type="entry name" value="PHP_phosphatase"/>
</dbReference>
<accession>F5RJF1</accession>
<dbReference type="NCBIfam" id="NF006702">
    <property type="entry name" value="PRK09248.1"/>
    <property type="match status" value="1"/>
</dbReference>
<evidence type="ECO:0000313" key="2">
    <source>
        <dbReference type="EMBL" id="EGK61976.1"/>
    </source>
</evidence>
<gene>
    <name evidence="2" type="ORF">HMPREF9081_0386</name>
</gene>
<dbReference type="Pfam" id="PF02811">
    <property type="entry name" value="PHP"/>
    <property type="match status" value="1"/>
</dbReference>
<dbReference type="InterPro" id="IPR004013">
    <property type="entry name" value="PHP_dom"/>
</dbReference>
<dbReference type="RefSeq" id="WP_006305217.1">
    <property type="nucleotide sequence ID" value="NZ_GL892076.1"/>
</dbReference>
<dbReference type="PANTHER" id="PTHR36928:SF1">
    <property type="entry name" value="PHOSPHATASE YCDX-RELATED"/>
    <property type="match status" value="1"/>
</dbReference>
<dbReference type="Proteomes" id="UP000004067">
    <property type="component" value="Unassembled WGS sequence"/>
</dbReference>
<sequence length="250" mass="27197">MTDIIDIHTHSIASMHAYSTIHEMATAAKAKGLALLGISDHAPALPGTFHEMYFCNFKVIRPAAYGIDIIMGAELNVMDYEGSVDLSERILQKMHYAIASLHDLVITPGTQEENTRALIGAMANPYVVIIGHPDNPGYPIDFDALARAAAEHHVLIEANNSSHNPNGPRKGSELLARDLLAACRRHGAHIIIGSDAHIDIDVGEHCHTHAILDEINFPAELVLNSDPARLKAWIAERHARNGVHGLPYSS</sequence>
<dbReference type="AlphaFoldDB" id="F5RJF1"/>
<name>F5RJF1_9FIRM</name>
<dbReference type="GO" id="GO:0008270">
    <property type="term" value="F:zinc ion binding"/>
    <property type="evidence" value="ECO:0007669"/>
    <property type="project" value="TreeGrafter"/>
</dbReference>
<dbReference type="InterPro" id="IPR016195">
    <property type="entry name" value="Pol/histidinol_Pase-like"/>
</dbReference>
<dbReference type="CDD" id="cd07437">
    <property type="entry name" value="PHP_HisPPase_Ycdx_like"/>
    <property type="match status" value="1"/>
</dbReference>
<dbReference type="GO" id="GO:0042578">
    <property type="term" value="F:phosphoric ester hydrolase activity"/>
    <property type="evidence" value="ECO:0007669"/>
    <property type="project" value="TreeGrafter"/>
</dbReference>
<evidence type="ECO:0000259" key="1">
    <source>
        <dbReference type="SMART" id="SM00481"/>
    </source>
</evidence>
<evidence type="ECO:0000313" key="3">
    <source>
        <dbReference type="Proteomes" id="UP000004067"/>
    </source>
</evidence>
<dbReference type="EMBL" id="AFHQ01000009">
    <property type="protein sequence ID" value="EGK61976.1"/>
    <property type="molecule type" value="Genomic_DNA"/>
</dbReference>
<comment type="caution">
    <text evidence="2">The sequence shown here is derived from an EMBL/GenBank/DDBJ whole genome shotgun (WGS) entry which is preliminary data.</text>
</comment>
<dbReference type="eggNOG" id="COG1387">
    <property type="taxonomic scope" value="Bacteria"/>
</dbReference>
<keyword evidence="2" id="KW-0378">Hydrolase</keyword>
<dbReference type="OrthoDB" id="9808747at2"/>